<protein>
    <submittedName>
        <fullName evidence="2">Uncharacterized protein</fullName>
    </submittedName>
</protein>
<dbReference type="AlphaFoldDB" id="A0A4S4A784"/>
<dbReference type="RefSeq" id="WP_136387102.1">
    <property type="nucleotide sequence ID" value="NZ_SSOD01000035.1"/>
</dbReference>
<accession>A0A4S4A784</accession>
<gene>
    <name evidence="2" type="ORF">E6O51_21620</name>
</gene>
<evidence type="ECO:0000313" key="3">
    <source>
        <dbReference type="Proteomes" id="UP000307956"/>
    </source>
</evidence>
<dbReference type="EMBL" id="SSOD01000035">
    <property type="protein sequence ID" value="THF54540.1"/>
    <property type="molecule type" value="Genomic_DNA"/>
</dbReference>
<sequence>MTCLLDAAGSARSLTNAGALTVMVGRDLTVSASMVVSDEALALTAVRDVILDTAQDLQNETRYRKESRSGFTSSMGSIGYGTSSLQE</sequence>
<feature type="non-terminal residue" evidence="2">
    <location>
        <position position="87"/>
    </location>
</feature>
<keyword evidence="3" id="KW-1185">Reference proteome</keyword>
<comment type="caution">
    <text evidence="2">The sequence shown here is derived from an EMBL/GenBank/DDBJ whole genome shotgun (WGS) entry which is preliminary data.</text>
</comment>
<proteinExistence type="predicted"/>
<feature type="compositionally biased region" description="Polar residues" evidence="1">
    <location>
        <begin position="69"/>
        <end position="87"/>
    </location>
</feature>
<dbReference type="OrthoDB" id="5666689at2"/>
<reference evidence="2 3" key="1">
    <citation type="submission" date="2019-04" db="EMBL/GenBank/DDBJ databases">
        <title>Azoarcus rhizosphaerae sp. nov. isolated from rhizosphere of Ficus religiosa.</title>
        <authorList>
            <person name="Lin S.-Y."/>
            <person name="Hameed A."/>
            <person name="Hsu Y.-H."/>
            <person name="Young C.-C."/>
        </authorList>
    </citation>
    <scope>NUCLEOTIDE SEQUENCE [LARGE SCALE GENOMIC DNA]</scope>
    <source>
        <strain evidence="2 3">CC-YHH848</strain>
    </source>
</reference>
<feature type="region of interest" description="Disordered" evidence="1">
    <location>
        <begin position="61"/>
        <end position="87"/>
    </location>
</feature>
<evidence type="ECO:0000313" key="2">
    <source>
        <dbReference type="EMBL" id="THF54540.1"/>
    </source>
</evidence>
<organism evidence="2 3">
    <name type="scientific">Pseudothauera rhizosphaerae</name>
    <dbReference type="NCBI Taxonomy" id="2565932"/>
    <lineage>
        <taxon>Bacteria</taxon>
        <taxon>Pseudomonadati</taxon>
        <taxon>Pseudomonadota</taxon>
        <taxon>Betaproteobacteria</taxon>
        <taxon>Rhodocyclales</taxon>
        <taxon>Zoogloeaceae</taxon>
        <taxon>Pseudothauera</taxon>
    </lineage>
</organism>
<evidence type="ECO:0000256" key="1">
    <source>
        <dbReference type="SAM" id="MobiDB-lite"/>
    </source>
</evidence>
<name>A0A4S4A784_9RHOO</name>
<dbReference type="Proteomes" id="UP000307956">
    <property type="component" value="Unassembled WGS sequence"/>
</dbReference>